<evidence type="ECO:0000256" key="2">
    <source>
        <dbReference type="ARBA" id="ARBA00008335"/>
    </source>
</evidence>
<accession>A0A6S7FK39</accession>
<dbReference type="OrthoDB" id="4139357at2759"/>
<dbReference type="AlphaFoldDB" id="A0A6S7FK39"/>
<keyword evidence="8" id="KW-1185">Reference proteome</keyword>
<keyword evidence="5" id="KW-1133">Transmembrane helix</keyword>
<dbReference type="EMBL" id="CACRXK020000255">
    <property type="protein sequence ID" value="CAB3980085.1"/>
    <property type="molecule type" value="Genomic_DNA"/>
</dbReference>
<dbReference type="PROSITE" id="PS50850">
    <property type="entry name" value="MFS"/>
    <property type="match status" value="1"/>
</dbReference>
<evidence type="ECO:0000313" key="8">
    <source>
        <dbReference type="Proteomes" id="UP001152795"/>
    </source>
</evidence>
<dbReference type="GO" id="GO:0016020">
    <property type="term" value="C:membrane"/>
    <property type="evidence" value="ECO:0007669"/>
    <property type="project" value="UniProtKB-SubCell"/>
</dbReference>
<dbReference type="PROSITE" id="PS00216">
    <property type="entry name" value="SUGAR_TRANSPORT_1"/>
    <property type="match status" value="1"/>
</dbReference>
<evidence type="ECO:0000256" key="6">
    <source>
        <dbReference type="ARBA" id="ARBA00023136"/>
    </source>
</evidence>
<organism evidence="7 8">
    <name type="scientific">Paramuricea clavata</name>
    <name type="common">Red gorgonian</name>
    <name type="synonym">Violescent sea-whip</name>
    <dbReference type="NCBI Taxonomy" id="317549"/>
    <lineage>
        <taxon>Eukaryota</taxon>
        <taxon>Metazoa</taxon>
        <taxon>Cnidaria</taxon>
        <taxon>Anthozoa</taxon>
        <taxon>Octocorallia</taxon>
        <taxon>Malacalcyonacea</taxon>
        <taxon>Plexauridae</taxon>
        <taxon>Paramuricea</taxon>
    </lineage>
</organism>
<dbReference type="SUPFAM" id="SSF103473">
    <property type="entry name" value="MFS general substrate transporter"/>
    <property type="match status" value="1"/>
</dbReference>
<comment type="caution">
    <text evidence="7">The sequence shown here is derived from an EMBL/GenBank/DDBJ whole genome shotgun (WGS) entry which is preliminary data.</text>
</comment>
<evidence type="ECO:0000256" key="3">
    <source>
        <dbReference type="ARBA" id="ARBA00022448"/>
    </source>
</evidence>
<evidence type="ECO:0000256" key="5">
    <source>
        <dbReference type="ARBA" id="ARBA00022989"/>
    </source>
</evidence>
<evidence type="ECO:0000256" key="1">
    <source>
        <dbReference type="ARBA" id="ARBA00004141"/>
    </source>
</evidence>
<dbReference type="InterPro" id="IPR036259">
    <property type="entry name" value="MFS_trans_sf"/>
</dbReference>
<evidence type="ECO:0000313" key="7">
    <source>
        <dbReference type="EMBL" id="CAB3980085.1"/>
    </source>
</evidence>
<reference evidence="7" key="1">
    <citation type="submission" date="2020-04" db="EMBL/GenBank/DDBJ databases">
        <authorList>
            <person name="Alioto T."/>
            <person name="Alioto T."/>
            <person name="Gomez Garrido J."/>
        </authorList>
    </citation>
    <scope>NUCLEOTIDE SEQUENCE</scope>
    <source>
        <strain evidence="7">A484AB</strain>
    </source>
</reference>
<dbReference type="InterPro" id="IPR020846">
    <property type="entry name" value="MFS_dom"/>
</dbReference>
<dbReference type="PANTHER" id="PTHR23511">
    <property type="entry name" value="SYNAPTIC VESICLE GLYCOPROTEIN 2"/>
    <property type="match status" value="1"/>
</dbReference>
<dbReference type="InterPro" id="IPR005829">
    <property type="entry name" value="Sugar_transporter_CS"/>
</dbReference>
<keyword evidence="3" id="KW-0813">Transport</keyword>
<dbReference type="Pfam" id="PF00083">
    <property type="entry name" value="Sugar_tr"/>
    <property type="match status" value="1"/>
</dbReference>
<dbReference type="PANTHER" id="PTHR23511:SF5">
    <property type="entry name" value="MAJOR FACILITATOR-TYPE TRANSPORTER HXNZ-RELATED"/>
    <property type="match status" value="1"/>
</dbReference>
<proteinExistence type="inferred from homology"/>
<protein>
    <submittedName>
        <fullName evidence="7">Synaptic vesicle 2-related</fullName>
    </submittedName>
</protein>
<keyword evidence="4" id="KW-0812">Transmembrane</keyword>
<name>A0A6S7FK39_PARCT</name>
<keyword evidence="6" id="KW-0472">Membrane</keyword>
<comment type="similarity">
    <text evidence="2">Belongs to the major facilitator superfamily.</text>
</comment>
<gene>
    <name evidence="7" type="ORF">PACLA_8A042821</name>
</gene>
<evidence type="ECO:0000256" key="4">
    <source>
        <dbReference type="ARBA" id="ARBA00022692"/>
    </source>
</evidence>
<dbReference type="InterPro" id="IPR005828">
    <property type="entry name" value="MFS_sugar_transport-like"/>
</dbReference>
<sequence length="502" mass="56628">MMSRIVDRFNNRLGRARSPTDDVGARYTSLPHETVELEGLTSEENLESSGPTFTPDDAITYIGFGIFHIKLVLVLGLVWMVEGMEIFVMSVLAPYLRCHWGLSYYEETLLPILTSLGMMISSPVWGWVCDVYGRKKGLYISSVWFIYFAFLSTFSPNYRWLLFLRFLVGVGIGSLPQVSTILAEYTPAKARGKVLTFITVFWSIGFIFAASLSLWLMIDYGFRVLLAALCVPGLLFLWSFYWMPESFRFYAVSGQGDKALEMLKHIAKANGSCLPPGNLTVTPVSAVKKRGSLIDVVRSGYFRMTVTLWLIWFISIMMYYSSVYVTTEIFDRYDDNICHETEGEKICKCKVFNRKDYIDIIWTSAGEFPGVIMTVLLIDWLGRKRTMYVNAFVAIGCQSLLFLCLNRTGATVLLMVIRCILVGYSAVVFVYTPEAYPTSIRAMGMGSGYVFGRIGMLTAPFIAEALFHISFQATKFFFVFSLVIGFLAALSLPFDTMGKVLV</sequence>
<dbReference type="GO" id="GO:0022857">
    <property type="term" value="F:transmembrane transporter activity"/>
    <property type="evidence" value="ECO:0007669"/>
    <property type="project" value="InterPro"/>
</dbReference>
<dbReference type="Gene3D" id="1.20.1250.20">
    <property type="entry name" value="MFS general substrate transporter like domains"/>
    <property type="match status" value="1"/>
</dbReference>
<dbReference type="Proteomes" id="UP001152795">
    <property type="component" value="Unassembled WGS sequence"/>
</dbReference>
<comment type="subcellular location">
    <subcellularLocation>
        <location evidence="1">Membrane</location>
        <topology evidence="1">Multi-pass membrane protein</topology>
    </subcellularLocation>
</comment>